<reference evidence="2" key="1">
    <citation type="submission" date="2020-10" db="EMBL/GenBank/DDBJ databases">
        <authorList>
            <person name="Gilroy R."/>
        </authorList>
    </citation>
    <scope>NUCLEOTIDE SEQUENCE</scope>
    <source>
        <strain evidence="2">17213</strain>
    </source>
</reference>
<organism evidence="2 3">
    <name type="scientific">Candidatus Avisuccinivibrio stercorigallinarum</name>
    <dbReference type="NCBI Taxonomy" id="2840704"/>
    <lineage>
        <taxon>Bacteria</taxon>
        <taxon>Pseudomonadati</taxon>
        <taxon>Pseudomonadota</taxon>
        <taxon>Gammaproteobacteria</taxon>
        <taxon>Aeromonadales</taxon>
        <taxon>Succinivibrionaceae</taxon>
        <taxon>Succinivibrionaceae incertae sedis</taxon>
        <taxon>Candidatus Avisuccinivibrio</taxon>
    </lineage>
</organism>
<protein>
    <submittedName>
        <fullName evidence="2">Uncharacterized protein</fullName>
    </submittedName>
</protein>
<evidence type="ECO:0000256" key="1">
    <source>
        <dbReference type="SAM" id="MobiDB-lite"/>
    </source>
</evidence>
<comment type="caution">
    <text evidence="2">The sequence shown here is derived from an EMBL/GenBank/DDBJ whole genome shotgun (WGS) entry which is preliminary data.</text>
</comment>
<evidence type="ECO:0000313" key="2">
    <source>
        <dbReference type="EMBL" id="MBO8416381.1"/>
    </source>
</evidence>
<name>A0A9D9DAX6_9GAMM</name>
<dbReference type="Proteomes" id="UP000823631">
    <property type="component" value="Unassembled WGS sequence"/>
</dbReference>
<evidence type="ECO:0000313" key="3">
    <source>
        <dbReference type="Proteomes" id="UP000823631"/>
    </source>
</evidence>
<dbReference type="AlphaFoldDB" id="A0A9D9DAX6"/>
<reference evidence="2" key="2">
    <citation type="journal article" date="2021" name="PeerJ">
        <title>Extensive microbial diversity within the chicken gut microbiome revealed by metagenomics and culture.</title>
        <authorList>
            <person name="Gilroy R."/>
            <person name="Ravi A."/>
            <person name="Getino M."/>
            <person name="Pursley I."/>
            <person name="Horton D.L."/>
            <person name="Alikhan N.F."/>
            <person name="Baker D."/>
            <person name="Gharbi K."/>
            <person name="Hall N."/>
            <person name="Watson M."/>
            <person name="Adriaenssens E.M."/>
            <person name="Foster-Nyarko E."/>
            <person name="Jarju S."/>
            <person name="Secka A."/>
            <person name="Antonio M."/>
            <person name="Oren A."/>
            <person name="Chaudhuri R.R."/>
            <person name="La Ragione R."/>
            <person name="Hildebrand F."/>
            <person name="Pallen M.J."/>
        </authorList>
    </citation>
    <scope>NUCLEOTIDE SEQUENCE</scope>
    <source>
        <strain evidence="2">17213</strain>
    </source>
</reference>
<sequence length="664" mass="75062">MSAALPAQALSLWEAGRLDYADGNAEVAAFVNGPQNTQLQVVLCSKNEAVKYRFSLLLPQFFEQSMMFEVKIDCDGKQQSAYAELSGNSLEFTVDDELYLSLIESPNLTITFEPADAAFLQLPPVIDLPLMGAYQVIRRVASECTALTLHDGFLSRQGLLSAILWPRRGFNPDNLGDVDNLCTKAAPRGYFFDLNDACKLALDRFYQREGEGPLTFLHQLFFDPDGAYQKYRTLWNDALHAMPAGALAERGEADGREWYLGLYTLAGTRNVLDLPQSYYALLNHPEDPTTLLYDIDNRYEMEQLKYVSVLLRRMQGSYQGLQRVEQALNAWSEFYRRLSYLQPYTLQALALRPMVYREMLMRIWRVAGRPRGIVLSPEHVFRQGSGGRTVTKDALERKCAYFEGMRGDEFFYGSSECVNAISAEMHLLGLVSEHYPAVRDAWDDFAKAWRASIYASDDVSDAVGENLRSNLALTMLTAGRIYGFGDYFLLRECISSRDSDICAFEKERALSSLSHELNNKVNSIARVSRTDAALLQDLQQKWQRYQDALTVYAEDLAASGRIPYWRSSLVQAVSAVLQTDAVMSAPYYREELPDASLYSNDEDDFDLEFSEEFDDLQKSALDEARQRAEERAQEEQDGKTEQSGQPEAQEQPKPQDSAPAPAKQ</sequence>
<accession>A0A9D9DAX6</accession>
<feature type="compositionally biased region" description="Basic and acidic residues" evidence="1">
    <location>
        <begin position="615"/>
        <end position="640"/>
    </location>
</feature>
<gene>
    <name evidence="2" type="ORF">IAB19_08385</name>
</gene>
<dbReference type="EMBL" id="JADINH010000172">
    <property type="protein sequence ID" value="MBO8416381.1"/>
    <property type="molecule type" value="Genomic_DNA"/>
</dbReference>
<feature type="compositionally biased region" description="Polar residues" evidence="1">
    <location>
        <begin position="641"/>
        <end position="654"/>
    </location>
</feature>
<feature type="region of interest" description="Disordered" evidence="1">
    <location>
        <begin position="609"/>
        <end position="664"/>
    </location>
</feature>
<proteinExistence type="predicted"/>